<feature type="region of interest" description="Disordered" evidence="2">
    <location>
        <begin position="1"/>
        <end position="41"/>
    </location>
</feature>
<dbReference type="InterPro" id="IPR019416">
    <property type="entry name" value="NCBP3"/>
</dbReference>
<feature type="domain" description="Chromatin target of PRMT1 protein C-terminal" evidence="3">
    <location>
        <begin position="285"/>
        <end position="354"/>
    </location>
</feature>
<sequence length="358" mass="39554">MDIAPEAEDAFILSPEPEVFDNSVLPEDTPPSRISEEAGPASLATRIGTTKVYVMPESSGGANRAGKRKHDEDDDEAIDNDAIPLDSSIRENAVLLHGSPISHLPTNHIFAYTTQFAAVKPEALEWIDDTTCILVFPSRSSARKAFTSLSKPTAEDTPDEEGFFLAHSVPSVLWPPKERINSSLGKGEGLKGTMRLRWATPADVKLRGANKQSEFYRKYGRTAGRENDETEVPSVKRRRRDITDAEKRAELDQDLDEFLTEGKEETQSPPSPPSKMRSDHMSSNAKSLLDRFGSNLESRLSDSSHHGKPRRRPRGEPGNEGRSRDGRGGRGRTARPKKTAEDLDAELDSFLKGGYNED</sequence>
<evidence type="ECO:0000313" key="5">
    <source>
        <dbReference type="Proteomes" id="UP000292702"/>
    </source>
</evidence>
<evidence type="ECO:0000313" key="4">
    <source>
        <dbReference type="EMBL" id="TCD70483.1"/>
    </source>
</evidence>
<dbReference type="GO" id="GO:0000340">
    <property type="term" value="F:RNA 7-methylguanosine cap binding"/>
    <property type="evidence" value="ECO:0007669"/>
    <property type="project" value="InterPro"/>
</dbReference>
<dbReference type="InterPro" id="IPR025715">
    <property type="entry name" value="FoP_C"/>
</dbReference>
<feature type="compositionally biased region" description="Basic and acidic residues" evidence="2">
    <location>
        <begin position="241"/>
        <end position="251"/>
    </location>
</feature>
<dbReference type="GO" id="GO:0003729">
    <property type="term" value="F:mRNA binding"/>
    <property type="evidence" value="ECO:0007669"/>
    <property type="project" value="InterPro"/>
</dbReference>
<reference evidence="4 5" key="1">
    <citation type="submission" date="2018-11" db="EMBL/GenBank/DDBJ databases">
        <title>Genome assembly of Steccherinum ochraceum LE-BIN_3174, the white-rot fungus of the Steccherinaceae family (The Residual Polyporoid clade, Polyporales, Basidiomycota).</title>
        <authorList>
            <person name="Fedorova T.V."/>
            <person name="Glazunova O.A."/>
            <person name="Landesman E.O."/>
            <person name="Moiseenko K.V."/>
            <person name="Psurtseva N.V."/>
            <person name="Savinova O.S."/>
            <person name="Shakhova N.V."/>
            <person name="Tyazhelova T.V."/>
            <person name="Vasina D.V."/>
        </authorList>
    </citation>
    <scope>NUCLEOTIDE SEQUENCE [LARGE SCALE GENOMIC DNA]</scope>
    <source>
        <strain evidence="4 5">LE-BIN_3174</strain>
    </source>
</reference>
<evidence type="ECO:0000256" key="1">
    <source>
        <dbReference type="ARBA" id="ARBA00022884"/>
    </source>
</evidence>
<feature type="region of interest" description="Disordered" evidence="2">
    <location>
        <begin position="217"/>
        <end position="358"/>
    </location>
</feature>
<dbReference type="PANTHER" id="PTHR16291:SF0">
    <property type="entry name" value="NUCLEAR CAP-BINDING PROTEIN SUBUNIT 3"/>
    <property type="match status" value="1"/>
</dbReference>
<evidence type="ECO:0000256" key="2">
    <source>
        <dbReference type="SAM" id="MobiDB-lite"/>
    </source>
</evidence>
<organism evidence="4 5">
    <name type="scientific">Steccherinum ochraceum</name>
    <dbReference type="NCBI Taxonomy" id="92696"/>
    <lineage>
        <taxon>Eukaryota</taxon>
        <taxon>Fungi</taxon>
        <taxon>Dikarya</taxon>
        <taxon>Basidiomycota</taxon>
        <taxon>Agaricomycotina</taxon>
        <taxon>Agaricomycetes</taxon>
        <taxon>Polyporales</taxon>
        <taxon>Steccherinaceae</taxon>
        <taxon>Steccherinum</taxon>
    </lineage>
</organism>
<proteinExistence type="predicted"/>
<dbReference type="GO" id="GO:0005634">
    <property type="term" value="C:nucleus"/>
    <property type="evidence" value="ECO:0007669"/>
    <property type="project" value="TreeGrafter"/>
</dbReference>
<dbReference type="Pfam" id="PF10309">
    <property type="entry name" value="NCBP3"/>
    <property type="match status" value="1"/>
</dbReference>
<feature type="compositionally biased region" description="Basic and acidic residues" evidence="2">
    <location>
        <begin position="314"/>
        <end position="328"/>
    </location>
</feature>
<protein>
    <recommendedName>
        <fullName evidence="3">Chromatin target of PRMT1 protein C-terminal domain-containing protein</fullName>
    </recommendedName>
</protein>
<dbReference type="SMART" id="SM01218">
    <property type="entry name" value="FoP_duplication"/>
    <property type="match status" value="1"/>
</dbReference>
<evidence type="ECO:0000259" key="3">
    <source>
        <dbReference type="SMART" id="SM01218"/>
    </source>
</evidence>
<dbReference type="Proteomes" id="UP000292702">
    <property type="component" value="Unassembled WGS sequence"/>
</dbReference>
<dbReference type="EMBL" id="RWJN01000020">
    <property type="protein sequence ID" value="TCD70483.1"/>
    <property type="molecule type" value="Genomic_DNA"/>
</dbReference>
<gene>
    <name evidence="4" type="ORF">EIP91_003244</name>
</gene>
<dbReference type="Pfam" id="PF13865">
    <property type="entry name" value="FoP_duplication"/>
    <property type="match status" value="1"/>
</dbReference>
<keyword evidence="1" id="KW-0694">RNA-binding</keyword>
<dbReference type="OrthoDB" id="422106at2759"/>
<keyword evidence="5" id="KW-1185">Reference proteome</keyword>
<accession>A0A4R0RT26</accession>
<dbReference type="PANTHER" id="PTHR16291">
    <property type="entry name" value="NUCLEAR CAP-BINDING PROTEIN SUBUNIT 3"/>
    <property type="match status" value="1"/>
</dbReference>
<name>A0A4R0RT26_9APHY</name>
<dbReference type="AlphaFoldDB" id="A0A4R0RT26"/>
<comment type="caution">
    <text evidence="4">The sequence shown here is derived from an EMBL/GenBank/DDBJ whole genome shotgun (WGS) entry which is preliminary data.</text>
</comment>
<feature type="region of interest" description="Disordered" evidence="2">
    <location>
        <begin position="56"/>
        <end position="79"/>
    </location>
</feature>